<gene>
    <name evidence="1" type="ORF">BJ969_001812</name>
</gene>
<dbReference type="AlphaFoldDB" id="A0A840NAV0"/>
<evidence type="ECO:0000313" key="2">
    <source>
        <dbReference type="Proteomes" id="UP000580474"/>
    </source>
</evidence>
<keyword evidence="2" id="KW-1185">Reference proteome</keyword>
<accession>A0A840NAV0</accession>
<evidence type="ECO:0008006" key="3">
    <source>
        <dbReference type="Google" id="ProtNLM"/>
    </source>
</evidence>
<organism evidence="1 2">
    <name type="scientific">Saccharopolyspora gloriosae</name>
    <dbReference type="NCBI Taxonomy" id="455344"/>
    <lineage>
        <taxon>Bacteria</taxon>
        <taxon>Bacillati</taxon>
        <taxon>Actinomycetota</taxon>
        <taxon>Actinomycetes</taxon>
        <taxon>Pseudonocardiales</taxon>
        <taxon>Pseudonocardiaceae</taxon>
        <taxon>Saccharopolyspora</taxon>
    </lineage>
</organism>
<evidence type="ECO:0000313" key="1">
    <source>
        <dbReference type="EMBL" id="MBB5068724.1"/>
    </source>
</evidence>
<comment type="caution">
    <text evidence="1">The sequence shown here is derived from an EMBL/GenBank/DDBJ whole genome shotgun (WGS) entry which is preliminary data.</text>
</comment>
<sequence>MSLDQSEHDLVWYASYGSNMHADRFRCYLEGGVPPGGHRACPGCRDPRPPRRTAGFRVAGGVYFATESPVWGGGRAFLDPALDGSAALRAYLVTPGQFADVVVQEMYRDPGTDLDLREVLRSGRDVLGPGRYETVLRVGDLDGLPVLTFTAPWSSADVPLVAPSAAYLRMLLGGLRAGQAWDTATAARYLAALPGARGRWSTAEIAALTT</sequence>
<name>A0A840NAV0_9PSEU</name>
<dbReference type="Proteomes" id="UP000580474">
    <property type="component" value="Unassembled WGS sequence"/>
</dbReference>
<dbReference type="EMBL" id="JACHIV010000001">
    <property type="protein sequence ID" value="MBB5068724.1"/>
    <property type="molecule type" value="Genomic_DNA"/>
</dbReference>
<dbReference type="RefSeq" id="WP_184478400.1">
    <property type="nucleotide sequence ID" value="NZ_JACHIV010000001.1"/>
</dbReference>
<dbReference type="Gene3D" id="3.10.490.10">
    <property type="entry name" value="Gamma-glutamyl cyclotransferase-like"/>
    <property type="match status" value="1"/>
</dbReference>
<protein>
    <recommendedName>
        <fullName evidence="3">Histone deacetylase</fullName>
    </recommendedName>
</protein>
<reference evidence="1 2" key="1">
    <citation type="submission" date="2020-08" db="EMBL/GenBank/DDBJ databases">
        <title>Sequencing the genomes of 1000 actinobacteria strains.</title>
        <authorList>
            <person name="Klenk H.-P."/>
        </authorList>
    </citation>
    <scope>NUCLEOTIDE SEQUENCE [LARGE SCALE GENOMIC DNA]</scope>
    <source>
        <strain evidence="1 2">DSM 45582</strain>
    </source>
</reference>
<proteinExistence type="predicted"/>